<evidence type="ECO:0000256" key="8">
    <source>
        <dbReference type="SAM" id="MobiDB-lite"/>
    </source>
</evidence>
<keyword evidence="2 9" id="KW-0812">Transmembrane</keyword>
<sequence length="244" mass="26331">MELHQAIDAYCERVGAAFWAEPLNAVSNGAFLIAAVVAFVLWRRAARGTSGPDVYALALIALVAVVGAGSFLFHTFAVRWAALADVIPIALFIHAYLLLALKRYLALSWGRAGLGLLAFLALSPLIGWMAQFPFGSSSSYVPAAAALYGVGGLAWRRDPTVGKSLIGIGALFSLSLAWRMADEPLCSVWPVGTHFMWHIFNAIVLFLLLRLLICRKPGYTGGSKQFQETSRTGSRIEKSNGSPF</sequence>
<dbReference type="InterPro" id="IPR008901">
    <property type="entry name" value="ACER"/>
</dbReference>
<evidence type="ECO:0000256" key="9">
    <source>
        <dbReference type="SAM" id="Phobius"/>
    </source>
</evidence>
<evidence type="ECO:0000256" key="4">
    <source>
        <dbReference type="ARBA" id="ARBA00022989"/>
    </source>
</evidence>
<feature type="transmembrane region" description="Helical" evidence="9">
    <location>
        <begin position="137"/>
        <end position="155"/>
    </location>
</feature>
<comment type="subcellular location">
    <subcellularLocation>
        <location evidence="1">Membrane</location>
        <topology evidence="1">Multi-pass membrane protein</topology>
    </subcellularLocation>
</comment>
<keyword evidence="6" id="KW-0106">Calcium</keyword>
<keyword evidence="7" id="KW-0862">Zinc</keyword>
<evidence type="ECO:0000256" key="2">
    <source>
        <dbReference type="ARBA" id="ARBA00022692"/>
    </source>
</evidence>
<dbReference type="Proteomes" id="UP000664779">
    <property type="component" value="Unassembled WGS sequence"/>
</dbReference>
<gene>
    <name evidence="10" type="ORF">J0X15_11985</name>
</gene>
<evidence type="ECO:0000256" key="7">
    <source>
        <dbReference type="PIRSR" id="PIRSR608901-2"/>
    </source>
</evidence>
<feature type="binding site" evidence="7">
    <location>
        <position position="194"/>
    </location>
    <ligand>
        <name>Zn(2+)</name>
        <dbReference type="ChEBI" id="CHEBI:29105"/>
        <note>catalytic</note>
    </ligand>
</feature>
<keyword evidence="3" id="KW-0378">Hydrolase</keyword>
<dbReference type="AlphaFoldDB" id="A0A939EP42"/>
<evidence type="ECO:0000313" key="11">
    <source>
        <dbReference type="Proteomes" id="UP000664779"/>
    </source>
</evidence>
<feature type="transmembrane region" description="Helical" evidence="9">
    <location>
        <begin position="54"/>
        <end position="74"/>
    </location>
</feature>
<evidence type="ECO:0000256" key="3">
    <source>
        <dbReference type="ARBA" id="ARBA00022801"/>
    </source>
</evidence>
<feature type="binding site" evidence="7">
    <location>
        <position position="198"/>
    </location>
    <ligand>
        <name>Zn(2+)</name>
        <dbReference type="ChEBI" id="CHEBI:29105"/>
        <note>catalytic</note>
    </ligand>
</feature>
<comment type="cofactor">
    <cofactor evidence="7">
        <name>Zn(2+)</name>
        <dbReference type="ChEBI" id="CHEBI:29105"/>
    </cofactor>
</comment>
<proteinExistence type="predicted"/>
<evidence type="ECO:0000256" key="5">
    <source>
        <dbReference type="ARBA" id="ARBA00023136"/>
    </source>
</evidence>
<keyword evidence="5 9" id="KW-0472">Membrane</keyword>
<dbReference type="GO" id="GO:0006672">
    <property type="term" value="P:ceramide metabolic process"/>
    <property type="evidence" value="ECO:0007669"/>
    <property type="project" value="InterPro"/>
</dbReference>
<protein>
    <submittedName>
        <fullName evidence="10">Ceramidase domain-containing protein</fullName>
    </submittedName>
</protein>
<feature type="transmembrane region" description="Helical" evidence="9">
    <location>
        <begin position="25"/>
        <end position="42"/>
    </location>
</feature>
<feature type="transmembrane region" description="Helical" evidence="9">
    <location>
        <begin position="80"/>
        <end position="101"/>
    </location>
</feature>
<comment type="caution">
    <text evidence="10">The sequence shown here is derived from an EMBL/GenBank/DDBJ whole genome shotgun (WGS) entry which is preliminary data.</text>
</comment>
<keyword evidence="6" id="KW-0479">Metal-binding</keyword>
<accession>A0A939EP42</accession>
<dbReference type="GO" id="GO:0016020">
    <property type="term" value="C:membrane"/>
    <property type="evidence" value="ECO:0007669"/>
    <property type="project" value="UniProtKB-SubCell"/>
</dbReference>
<feature type="region of interest" description="Disordered" evidence="8">
    <location>
        <begin position="223"/>
        <end position="244"/>
    </location>
</feature>
<name>A0A939EP42_9HYPH</name>
<dbReference type="GO" id="GO:0046872">
    <property type="term" value="F:metal ion binding"/>
    <property type="evidence" value="ECO:0007669"/>
    <property type="project" value="UniProtKB-KW"/>
</dbReference>
<dbReference type="GO" id="GO:0016811">
    <property type="term" value="F:hydrolase activity, acting on carbon-nitrogen (but not peptide) bonds, in linear amides"/>
    <property type="evidence" value="ECO:0007669"/>
    <property type="project" value="InterPro"/>
</dbReference>
<reference evidence="10" key="1">
    <citation type="submission" date="2021-03" db="EMBL/GenBank/DDBJ databases">
        <title>Roseibium sp. CAU 1637 isolated from Incheon.</title>
        <authorList>
            <person name="Kim W."/>
        </authorList>
    </citation>
    <scope>NUCLEOTIDE SEQUENCE</scope>
    <source>
        <strain evidence="10">CAU 1637</strain>
    </source>
</reference>
<feature type="transmembrane region" description="Helical" evidence="9">
    <location>
        <begin position="195"/>
        <end position="213"/>
    </location>
</feature>
<evidence type="ECO:0000256" key="6">
    <source>
        <dbReference type="PIRSR" id="PIRSR608901-1"/>
    </source>
</evidence>
<evidence type="ECO:0000256" key="1">
    <source>
        <dbReference type="ARBA" id="ARBA00004141"/>
    </source>
</evidence>
<keyword evidence="4 9" id="KW-1133">Transmembrane helix</keyword>
<feature type="transmembrane region" description="Helical" evidence="9">
    <location>
        <begin position="162"/>
        <end position="180"/>
    </location>
</feature>
<evidence type="ECO:0000313" key="10">
    <source>
        <dbReference type="EMBL" id="MBO0345943.1"/>
    </source>
</evidence>
<feature type="binding site" evidence="6">
    <location>
        <position position="21"/>
    </location>
    <ligand>
        <name>Ca(2+)</name>
        <dbReference type="ChEBI" id="CHEBI:29108"/>
    </ligand>
</feature>
<feature type="binding site" evidence="7">
    <location>
        <position position="74"/>
    </location>
    <ligand>
        <name>Zn(2+)</name>
        <dbReference type="ChEBI" id="CHEBI:29105"/>
        <note>catalytic</note>
    </ligand>
</feature>
<feature type="transmembrane region" description="Helical" evidence="9">
    <location>
        <begin position="113"/>
        <end position="131"/>
    </location>
</feature>
<keyword evidence="11" id="KW-1185">Reference proteome</keyword>
<dbReference type="EMBL" id="JAFLNF010000004">
    <property type="protein sequence ID" value="MBO0345943.1"/>
    <property type="molecule type" value="Genomic_DNA"/>
</dbReference>
<organism evidence="10 11">
    <name type="scientific">Roseibium limicola</name>
    <dbReference type="NCBI Taxonomy" id="2816037"/>
    <lineage>
        <taxon>Bacteria</taxon>
        <taxon>Pseudomonadati</taxon>
        <taxon>Pseudomonadota</taxon>
        <taxon>Alphaproteobacteria</taxon>
        <taxon>Hyphomicrobiales</taxon>
        <taxon>Stappiaceae</taxon>
        <taxon>Roseibium</taxon>
    </lineage>
</organism>
<dbReference type="Pfam" id="PF05875">
    <property type="entry name" value="Ceramidase"/>
    <property type="match status" value="1"/>
</dbReference>